<protein>
    <submittedName>
        <fullName evidence="1">Uncharacterized protein</fullName>
    </submittedName>
</protein>
<organism evidence="1 2">
    <name type="scientific">Legionella quinlivanii</name>
    <dbReference type="NCBI Taxonomy" id="45073"/>
    <lineage>
        <taxon>Bacteria</taxon>
        <taxon>Pseudomonadati</taxon>
        <taxon>Pseudomonadota</taxon>
        <taxon>Gammaproteobacteria</taxon>
        <taxon>Legionellales</taxon>
        <taxon>Legionellaceae</taxon>
        <taxon>Legionella</taxon>
    </lineage>
</organism>
<sequence>MLKHRLVWNFEIDPDDLIDFTAFPQEESDSLRWEIRYFWPADSHITLYGLGEEFLDLSRYQIKQRVDVYHLLGEGYFNIKDRRDQLLYKPLLEEKGGCQGFGHKTNLLDQAPEDILSGDPVLTVREMLAKVQQESRMIRVDKVALKYKFPLSPTIKLELARLGIADQRFFSVCIEGRSQPLVSRLSQLLMRQHISCDYVRFLKQTHFHE</sequence>
<dbReference type="STRING" id="45073.Lqui_0170"/>
<name>A0A0W0Y707_9GAMM</name>
<evidence type="ECO:0000313" key="1">
    <source>
        <dbReference type="EMBL" id="KTD52528.1"/>
    </source>
</evidence>
<dbReference type="EMBL" id="LNYS01000004">
    <property type="protein sequence ID" value="KTD52528.1"/>
    <property type="molecule type" value="Genomic_DNA"/>
</dbReference>
<comment type="caution">
    <text evidence="1">The sequence shown here is derived from an EMBL/GenBank/DDBJ whole genome shotgun (WGS) entry which is preliminary data.</text>
</comment>
<dbReference type="OrthoDB" id="5647572at2"/>
<dbReference type="RefSeq" id="WP_058506309.1">
    <property type="nucleotide sequence ID" value="NZ_CAAAIK010000029.1"/>
</dbReference>
<accession>A0A0W0Y707</accession>
<gene>
    <name evidence="1" type="ORF">Lqui_0170</name>
</gene>
<proteinExistence type="predicted"/>
<reference evidence="1 2" key="1">
    <citation type="submission" date="2015-11" db="EMBL/GenBank/DDBJ databases">
        <title>Genomic analysis of 38 Legionella species identifies large and diverse effector repertoires.</title>
        <authorList>
            <person name="Burstein D."/>
            <person name="Amaro F."/>
            <person name="Zusman T."/>
            <person name="Lifshitz Z."/>
            <person name="Cohen O."/>
            <person name="Gilbert J.A."/>
            <person name="Pupko T."/>
            <person name="Shuman H.A."/>
            <person name="Segal G."/>
        </authorList>
    </citation>
    <scope>NUCLEOTIDE SEQUENCE [LARGE SCALE GENOMIC DNA]</scope>
    <source>
        <strain evidence="1 2">CDC#1442-AUS-E</strain>
    </source>
</reference>
<evidence type="ECO:0000313" key="2">
    <source>
        <dbReference type="Proteomes" id="UP000054618"/>
    </source>
</evidence>
<dbReference type="AlphaFoldDB" id="A0A0W0Y707"/>
<dbReference type="Proteomes" id="UP000054618">
    <property type="component" value="Unassembled WGS sequence"/>
</dbReference>
<dbReference type="PATRIC" id="fig|45073.5.peg.181"/>
<keyword evidence="2" id="KW-1185">Reference proteome</keyword>